<accession>A0ABP5E4K9</accession>
<sequence length="64" mass="7003">MLGMPRRDRPERAAQSGPAEAEFIRRCRRMLLGGGFGVRDLGHGLVRLGCDDLVVRIGARDVGL</sequence>
<evidence type="ECO:0000313" key="2">
    <source>
        <dbReference type="Proteomes" id="UP001500326"/>
    </source>
</evidence>
<evidence type="ECO:0000313" key="1">
    <source>
        <dbReference type="EMBL" id="GAA1990818.1"/>
    </source>
</evidence>
<comment type="caution">
    <text evidence="1">The sequence shown here is derived from an EMBL/GenBank/DDBJ whole genome shotgun (WGS) entry which is preliminary data.</text>
</comment>
<protein>
    <submittedName>
        <fullName evidence="1">Uncharacterized protein</fullName>
    </submittedName>
</protein>
<reference evidence="2" key="1">
    <citation type="journal article" date="2019" name="Int. J. Syst. Evol. Microbiol.">
        <title>The Global Catalogue of Microorganisms (GCM) 10K type strain sequencing project: providing services to taxonomists for standard genome sequencing and annotation.</title>
        <authorList>
            <consortium name="The Broad Institute Genomics Platform"/>
            <consortium name="The Broad Institute Genome Sequencing Center for Infectious Disease"/>
            <person name="Wu L."/>
            <person name="Ma J."/>
        </authorList>
    </citation>
    <scope>NUCLEOTIDE SEQUENCE [LARGE SCALE GENOMIC DNA]</scope>
    <source>
        <strain evidence="2">JCM 14902</strain>
    </source>
</reference>
<dbReference type="Proteomes" id="UP001500326">
    <property type="component" value="Unassembled WGS sequence"/>
</dbReference>
<dbReference type="EMBL" id="BAAAOH010000001">
    <property type="protein sequence ID" value="GAA1990818.1"/>
    <property type="molecule type" value="Genomic_DNA"/>
</dbReference>
<keyword evidence="2" id="KW-1185">Reference proteome</keyword>
<proteinExistence type="predicted"/>
<gene>
    <name evidence="1" type="ORF">GCM10009777_27690</name>
</gene>
<organism evidence="1 2">
    <name type="scientific">Microbacterium pumilum</name>
    <dbReference type="NCBI Taxonomy" id="344165"/>
    <lineage>
        <taxon>Bacteria</taxon>
        <taxon>Bacillati</taxon>
        <taxon>Actinomycetota</taxon>
        <taxon>Actinomycetes</taxon>
        <taxon>Micrococcales</taxon>
        <taxon>Microbacteriaceae</taxon>
        <taxon>Microbacterium</taxon>
    </lineage>
</organism>
<name>A0ABP5E4K9_9MICO</name>